<name>A0ABQ0PA28_9PROT</name>
<dbReference type="PANTHER" id="PTHR13774">
    <property type="entry name" value="PHENAZINE BIOSYNTHESIS PROTEIN"/>
    <property type="match status" value="1"/>
</dbReference>
<comment type="caution">
    <text evidence="2">The sequence shown here is derived from an EMBL/GenBank/DDBJ whole genome shotgun (WGS) entry which is preliminary data.</text>
</comment>
<dbReference type="SUPFAM" id="SSF54506">
    <property type="entry name" value="Diaminopimelate epimerase-like"/>
    <property type="match status" value="1"/>
</dbReference>
<organism evidence="2 3">
    <name type="scientific">Gluconacetobacter sacchari DSM 12717</name>
    <dbReference type="NCBI Taxonomy" id="1307940"/>
    <lineage>
        <taxon>Bacteria</taxon>
        <taxon>Pseudomonadati</taxon>
        <taxon>Pseudomonadota</taxon>
        <taxon>Alphaproteobacteria</taxon>
        <taxon>Acetobacterales</taxon>
        <taxon>Acetobacteraceae</taxon>
        <taxon>Gluconacetobacter</taxon>
    </lineage>
</organism>
<dbReference type="PANTHER" id="PTHR13774:SF32">
    <property type="entry name" value="ANTISENSE-ENHANCING SEQUENCE 1"/>
    <property type="match status" value="1"/>
</dbReference>
<evidence type="ECO:0000313" key="3">
    <source>
        <dbReference type="Proteomes" id="UP001060895"/>
    </source>
</evidence>
<dbReference type="Gene3D" id="3.10.310.10">
    <property type="entry name" value="Diaminopimelate Epimerase, Chain A, domain 1"/>
    <property type="match status" value="2"/>
</dbReference>
<protein>
    <submittedName>
        <fullName evidence="2">Phenazine biosynthesis PhzC/PhzF protein</fullName>
    </submittedName>
</protein>
<dbReference type="Proteomes" id="UP001060895">
    <property type="component" value="Unassembled WGS sequence"/>
</dbReference>
<gene>
    <name evidence="2" type="ORF">AA12717_2884</name>
</gene>
<proteinExistence type="inferred from homology"/>
<reference evidence="2" key="1">
    <citation type="submission" date="2013-04" db="EMBL/GenBank/DDBJ databases">
        <title>The genome sequencing project of 58 acetic acid bacteria.</title>
        <authorList>
            <person name="Okamoto-Kainuma A."/>
            <person name="Ishikawa M."/>
            <person name="Umino S."/>
            <person name="Koizumi Y."/>
            <person name="Shiwa Y."/>
            <person name="Yoshikawa H."/>
            <person name="Matsutani M."/>
            <person name="Matsushita K."/>
        </authorList>
    </citation>
    <scope>NUCLEOTIDE SEQUENCE</scope>
    <source>
        <strain evidence="2">DSM 12717</strain>
    </source>
</reference>
<dbReference type="NCBIfam" id="TIGR00654">
    <property type="entry name" value="PhzF_family"/>
    <property type="match status" value="1"/>
</dbReference>
<dbReference type="Pfam" id="PF02567">
    <property type="entry name" value="PhzC-PhzF"/>
    <property type="match status" value="1"/>
</dbReference>
<evidence type="ECO:0000313" key="2">
    <source>
        <dbReference type="EMBL" id="GBQ28156.1"/>
    </source>
</evidence>
<comment type="similarity">
    <text evidence="1">Belongs to the PhzF family.</text>
</comment>
<keyword evidence="3" id="KW-1185">Reference proteome</keyword>
<accession>A0ABQ0PA28</accession>
<sequence length="296" mass="31370">MDADVMDDGAGSEKQVMTTYVFHQVDVFAAAPLKGNPLAVVAGADALDDAQMAAFANWMNLSETTFLLKPTMPGADYRVRIFTPEEELPFAGHPTLGSCHVWLAMGGVPQGRDVVQECGAGLVTVRRGGDGLAFAAPPLRRAGPVDASDLEAVTRILGLSTDRIAASNWVDNGPGWLALMLRDREALLALRPDAQALGDWRIGLVAPWDPARDGDAAQFEVRAFTGGGTVFEDPVTGSLNAGLATWLIGAGLAPDRYIVRQGTVLGRMGRVRVARDEAGFWIGGDTVTRISGQVTL</sequence>
<evidence type="ECO:0000256" key="1">
    <source>
        <dbReference type="ARBA" id="ARBA00008270"/>
    </source>
</evidence>
<dbReference type="EMBL" id="BAQP01000244">
    <property type="protein sequence ID" value="GBQ28156.1"/>
    <property type="molecule type" value="Genomic_DNA"/>
</dbReference>
<dbReference type="InterPro" id="IPR003719">
    <property type="entry name" value="Phenazine_PhzF-like"/>
</dbReference>
<dbReference type="PIRSF" id="PIRSF016184">
    <property type="entry name" value="PhzC_PhzF"/>
    <property type="match status" value="1"/>
</dbReference>